<evidence type="ECO:0000313" key="1">
    <source>
        <dbReference type="EMBL" id="MFO2478031.1"/>
    </source>
</evidence>
<gene>
    <name evidence="1" type="ORF">OOJ96_11485</name>
</gene>
<dbReference type="EMBL" id="JAPEQY010000007">
    <property type="protein sequence ID" value="MFO2478031.1"/>
    <property type="molecule type" value="Genomic_DNA"/>
</dbReference>
<keyword evidence="2" id="KW-1185">Reference proteome</keyword>
<reference evidence="1" key="1">
    <citation type="submission" date="2022-11" db="EMBL/GenBank/DDBJ databases">
        <title>Draft genome sequences of strains of Pseudomonas imrae sp. nov.</title>
        <authorList>
            <person name="Salva Serra F."/>
            <person name="Nimje P."/>
            <person name="Moore E.R.B."/>
            <person name="Marathe N.P."/>
        </authorList>
    </citation>
    <scope>NUCLEOTIDE SEQUENCE</scope>
    <source>
        <strain evidence="1">15FMM2</strain>
    </source>
</reference>
<dbReference type="Proteomes" id="UP001637618">
    <property type="component" value="Unassembled WGS sequence"/>
</dbReference>
<accession>A0ACC7PCP8</accession>
<sequence>MKRPDLSLLSILLLTMSLTSCSLLMPAGSKEASPATAQSEKALVQFVARGNEPFWSIKTSADTLTWKTPENPNGTKLTAQRATSGEGVKYMGKDGDKTFMLEVVGTPCIDTMSGQSFGYSATWVYAGDSNAGCAEQVDK</sequence>
<evidence type="ECO:0000313" key="2">
    <source>
        <dbReference type="Proteomes" id="UP001637618"/>
    </source>
</evidence>
<name>A0ACC7PCP8_9PSED</name>
<comment type="caution">
    <text evidence="1">The sequence shown here is derived from an EMBL/GenBank/DDBJ whole genome shotgun (WGS) entry which is preliminary data.</text>
</comment>
<organism evidence="1 2">
    <name type="scientific">Pseudomonas imrae</name>
    <dbReference type="NCBI Taxonomy" id="2992837"/>
    <lineage>
        <taxon>Bacteria</taxon>
        <taxon>Pseudomonadati</taxon>
        <taxon>Pseudomonadota</taxon>
        <taxon>Gammaproteobacteria</taxon>
        <taxon>Pseudomonadales</taxon>
        <taxon>Pseudomonadaceae</taxon>
        <taxon>Pseudomonas</taxon>
    </lineage>
</organism>
<proteinExistence type="predicted"/>
<protein>
    <submittedName>
        <fullName evidence="1">Uncharacterized protein</fullName>
    </submittedName>
</protein>